<dbReference type="Proteomes" id="UP001249851">
    <property type="component" value="Unassembled WGS sequence"/>
</dbReference>
<gene>
    <name evidence="1" type="ORF">P5673_009644</name>
</gene>
<evidence type="ECO:0000313" key="2">
    <source>
        <dbReference type="Proteomes" id="UP001249851"/>
    </source>
</evidence>
<dbReference type="EMBL" id="JARQWQ010000017">
    <property type="protein sequence ID" value="KAK2566187.1"/>
    <property type="molecule type" value="Genomic_DNA"/>
</dbReference>
<protein>
    <submittedName>
        <fullName evidence="1">Uncharacterized protein</fullName>
    </submittedName>
</protein>
<proteinExistence type="predicted"/>
<keyword evidence="2" id="KW-1185">Reference proteome</keyword>
<comment type="caution">
    <text evidence="1">The sequence shown here is derived from an EMBL/GenBank/DDBJ whole genome shotgun (WGS) entry which is preliminary data.</text>
</comment>
<organism evidence="1 2">
    <name type="scientific">Acropora cervicornis</name>
    <name type="common">Staghorn coral</name>
    <dbReference type="NCBI Taxonomy" id="6130"/>
    <lineage>
        <taxon>Eukaryota</taxon>
        <taxon>Metazoa</taxon>
        <taxon>Cnidaria</taxon>
        <taxon>Anthozoa</taxon>
        <taxon>Hexacorallia</taxon>
        <taxon>Scleractinia</taxon>
        <taxon>Astrocoeniina</taxon>
        <taxon>Acroporidae</taxon>
        <taxon>Acropora</taxon>
    </lineage>
</organism>
<dbReference type="AlphaFoldDB" id="A0AAD9QRP2"/>
<name>A0AAD9QRP2_ACRCE</name>
<accession>A0AAD9QRP2</accession>
<reference evidence="1" key="2">
    <citation type="journal article" date="2023" name="Science">
        <title>Genomic signatures of disease resistance in endangered staghorn corals.</title>
        <authorList>
            <person name="Vollmer S.V."/>
            <person name="Selwyn J.D."/>
            <person name="Despard B.A."/>
            <person name="Roesel C.L."/>
        </authorList>
    </citation>
    <scope>NUCLEOTIDE SEQUENCE</scope>
    <source>
        <strain evidence="1">K2</strain>
    </source>
</reference>
<evidence type="ECO:0000313" key="1">
    <source>
        <dbReference type="EMBL" id="KAK2566187.1"/>
    </source>
</evidence>
<sequence>FNISFHYVVTIRFCNIVKHRYLLNKAVVVAIKDNDNKKKFANARRHIHDAEHKAASSERVALHLLNYL</sequence>
<reference evidence="1" key="1">
    <citation type="journal article" date="2023" name="G3 (Bethesda)">
        <title>Whole genome assembly and annotation of the endangered Caribbean coral Acropora cervicornis.</title>
        <authorList>
            <person name="Selwyn J.D."/>
            <person name="Vollmer S.V."/>
        </authorList>
    </citation>
    <scope>NUCLEOTIDE SEQUENCE</scope>
    <source>
        <strain evidence="1">K2</strain>
    </source>
</reference>
<feature type="non-terminal residue" evidence="1">
    <location>
        <position position="68"/>
    </location>
</feature>